<dbReference type="PRINTS" id="PR00069">
    <property type="entry name" value="ALDKETRDTASE"/>
</dbReference>
<name>A0A0C2ML96_THEKT</name>
<dbReference type="PANTHER" id="PTHR11732">
    <property type="entry name" value="ALDO/KETO REDUCTASE"/>
    <property type="match status" value="1"/>
</dbReference>
<comment type="caution">
    <text evidence="3">The sequence shown here is derived from an EMBL/GenBank/DDBJ whole genome shotgun (WGS) entry which is preliminary data.</text>
</comment>
<dbReference type="InterPro" id="IPR036812">
    <property type="entry name" value="NAD(P)_OxRdtase_dom_sf"/>
</dbReference>
<gene>
    <name evidence="3" type="ORF">RF11_01992</name>
</gene>
<dbReference type="Gene3D" id="3.20.20.100">
    <property type="entry name" value="NADP-dependent oxidoreductase domain"/>
    <property type="match status" value="1"/>
</dbReference>
<feature type="site" description="Lowers pKa of active site Tyr" evidence="1">
    <location>
        <position position="68"/>
    </location>
</feature>
<keyword evidence="4" id="KW-1185">Reference proteome</keyword>
<organism evidence="3 4">
    <name type="scientific">Thelohanellus kitauei</name>
    <name type="common">Myxosporean</name>
    <dbReference type="NCBI Taxonomy" id="669202"/>
    <lineage>
        <taxon>Eukaryota</taxon>
        <taxon>Metazoa</taxon>
        <taxon>Cnidaria</taxon>
        <taxon>Myxozoa</taxon>
        <taxon>Myxosporea</taxon>
        <taxon>Bivalvulida</taxon>
        <taxon>Platysporina</taxon>
        <taxon>Myxobolidae</taxon>
        <taxon>Thelohanellus</taxon>
    </lineage>
</organism>
<sequence>MSDPGAIGMPMLGFGTWQLSDDIVGMCVNEALDVGYRHVDCAYMHQNEDEIGPIFSSRVESDIFVTSKLGSEFHNVSDVRPSCRESLYSLHREKINMFLINHPVRTEMDFFPLWYSKGSLQDTWRQMVLLKEEGLAAHVGVSNFTVQKLEWLCETELVPENNQVEMHPYLPQKKLLEYCRDLKIVLSAYAPLGSYGTDFKALGHSDESPYVMEDSCLKKIATKYDTSVASILIKWGLLRGTPVIVRSHNPKHILENFRAQTLVLSKKDIEEIDALYPSHRARYFDFKHLCPTDKEVSELWDGEYF</sequence>
<evidence type="ECO:0000259" key="2">
    <source>
        <dbReference type="Pfam" id="PF00248"/>
    </source>
</evidence>
<dbReference type="OrthoDB" id="416253at2759"/>
<feature type="domain" description="NADP-dependent oxidoreductase" evidence="2">
    <location>
        <begin position="12"/>
        <end position="276"/>
    </location>
</feature>
<evidence type="ECO:0000313" key="3">
    <source>
        <dbReference type="EMBL" id="KII67991.1"/>
    </source>
</evidence>
<dbReference type="PIRSF" id="PIRSF000097">
    <property type="entry name" value="AKR"/>
    <property type="match status" value="1"/>
</dbReference>
<evidence type="ECO:0000313" key="4">
    <source>
        <dbReference type="Proteomes" id="UP000031668"/>
    </source>
</evidence>
<dbReference type="InterPro" id="IPR023210">
    <property type="entry name" value="NADP_OxRdtase_dom"/>
</dbReference>
<evidence type="ECO:0000256" key="1">
    <source>
        <dbReference type="PIRSR" id="PIRSR000097-3"/>
    </source>
</evidence>
<dbReference type="EMBL" id="JWZT01002990">
    <property type="protein sequence ID" value="KII67991.1"/>
    <property type="molecule type" value="Genomic_DNA"/>
</dbReference>
<dbReference type="Proteomes" id="UP000031668">
    <property type="component" value="Unassembled WGS sequence"/>
</dbReference>
<dbReference type="SUPFAM" id="SSF51430">
    <property type="entry name" value="NAD(P)-linked oxidoreductase"/>
    <property type="match status" value="1"/>
</dbReference>
<protein>
    <submittedName>
        <fullName evidence="3">1,5-anhydro-D-fructose reductase</fullName>
    </submittedName>
</protein>
<dbReference type="InterPro" id="IPR018170">
    <property type="entry name" value="Aldo/ket_reductase_CS"/>
</dbReference>
<reference evidence="3 4" key="1">
    <citation type="journal article" date="2014" name="Genome Biol. Evol.">
        <title>The genome of the myxosporean Thelohanellus kitauei shows adaptations to nutrient acquisition within its fish host.</title>
        <authorList>
            <person name="Yang Y."/>
            <person name="Xiong J."/>
            <person name="Zhou Z."/>
            <person name="Huo F."/>
            <person name="Miao W."/>
            <person name="Ran C."/>
            <person name="Liu Y."/>
            <person name="Zhang J."/>
            <person name="Feng J."/>
            <person name="Wang M."/>
            <person name="Wang M."/>
            <person name="Wang L."/>
            <person name="Yao B."/>
        </authorList>
    </citation>
    <scope>NUCLEOTIDE SEQUENCE [LARGE SCALE GENOMIC DNA]</scope>
    <source>
        <strain evidence="3">Wuqing</strain>
    </source>
</reference>
<accession>A0A0C2ML96</accession>
<dbReference type="GO" id="GO:0016491">
    <property type="term" value="F:oxidoreductase activity"/>
    <property type="evidence" value="ECO:0007669"/>
    <property type="project" value="InterPro"/>
</dbReference>
<dbReference type="Pfam" id="PF00248">
    <property type="entry name" value="Aldo_ket_red"/>
    <property type="match status" value="1"/>
</dbReference>
<dbReference type="AlphaFoldDB" id="A0A0C2ML96"/>
<dbReference type="InterPro" id="IPR020471">
    <property type="entry name" value="AKR"/>
</dbReference>
<dbReference type="PROSITE" id="PS00798">
    <property type="entry name" value="ALDOKETO_REDUCTASE_1"/>
    <property type="match status" value="1"/>
</dbReference>
<proteinExistence type="predicted"/>